<evidence type="ECO:0000313" key="8">
    <source>
        <dbReference type="Proteomes" id="UP000777438"/>
    </source>
</evidence>
<dbReference type="GO" id="GO:0003677">
    <property type="term" value="F:DNA binding"/>
    <property type="evidence" value="ECO:0007669"/>
    <property type="project" value="InterPro"/>
</dbReference>
<dbReference type="AlphaFoldDB" id="A0A9P9AR72"/>
<comment type="subcellular location">
    <subcellularLocation>
        <location evidence="1">Chromosome</location>
    </subcellularLocation>
</comment>
<proteinExistence type="inferred from homology"/>
<evidence type="ECO:0000256" key="3">
    <source>
        <dbReference type="ARBA" id="ARBA00022454"/>
    </source>
</evidence>
<dbReference type="Proteomes" id="UP000777438">
    <property type="component" value="Unassembled WGS sequence"/>
</dbReference>
<protein>
    <recommendedName>
        <fullName evidence="6">Core Histone H2A/H2B/H3 domain-containing protein</fullName>
    </recommendedName>
</protein>
<sequence length="193" mass="21529">MPRIRGVQFNVKKGEVFRRARRLVPSRSLNGDRHRKGHKLELQPALFRRLCREILQDMGGQAKGMSFDAIAYEFLQEYTESTVIALFSGAQLAAAHAGRITVMRRDIRYSCDVYRNLHMPSAQAGTSSPGVVASNDVLDNQLGRAQAGVEEEEHKQQLSANSKSEAKDANFKQEDDLDSDGAWPAADRAVKKE</sequence>
<feature type="compositionally biased region" description="Basic and acidic residues" evidence="5">
    <location>
        <begin position="164"/>
        <end position="174"/>
    </location>
</feature>
<dbReference type="InterPro" id="IPR009072">
    <property type="entry name" value="Histone-fold"/>
</dbReference>
<keyword evidence="3" id="KW-0158">Chromosome</keyword>
<evidence type="ECO:0000256" key="1">
    <source>
        <dbReference type="ARBA" id="ARBA00004286"/>
    </source>
</evidence>
<name>A0A9P9AR72_9HYPO</name>
<comment type="caution">
    <text evidence="7">The sequence shown here is derived from an EMBL/GenBank/DDBJ whole genome shotgun (WGS) entry which is preliminary data.</text>
</comment>
<dbReference type="SUPFAM" id="SSF47113">
    <property type="entry name" value="Histone-fold"/>
    <property type="match status" value="1"/>
</dbReference>
<keyword evidence="8" id="KW-1185">Reference proteome</keyword>
<dbReference type="EMBL" id="JAGPYM010000009">
    <property type="protein sequence ID" value="KAH6890651.1"/>
    <property type="molecule type" value="Genomic_DNA"/>
</dbReference>
<dbReference type="GO" id="GO:0046982">
    <property type="term" value="F:protein heterodimerization activity"/>
    <property type="evidence" value="ECO:0007669"/>
    <property type="project" value="InterPro"/>
</dbReference>
<keyword evidence="4" id="KW-0544">Nucleosome core</keyword>
<organism evidence="7 8">
    <name type="scientific">Thelonectria olida</name>
    <dbReference type="NCBI Taxonomy" id="1576542"/>
    <lineage>
        <taxon>Eukaryota</taxon>
        <taxon>Fungi</taxon>
        <taxon>Dikarya</taxon>
        <taxon>Ascomycota</taxon>
        <taxon>Pezizomycotina</taxon>
        <taxon>Sordariomycetes</taxon>
        <taxon>Hypocreomycetidae</taxon>
        <taxon>Hypocreales</taxon>
        <taxon>Nectriaceae</taxon>
        <taxon>Thelonectria</taxon>
    </lineage>
</organism>
<keyword evidence="4" id="KW-0238">DNA-binding</keyword>
<feature type="region of interest" description="Disordered" evidence="5">
    <location>
        <begin position="142"/>
        <end position="193"/>
    </location>
</feature>
<comment type="similarity">
    <text evidence="2">Belongs to the histone H3 family.</text>
</comment>
<evidence type="ECO:0000259" key="6">
    <source>
        <dbReference type="Pfam" id="PF00125"/>
    </source>
</evidence>
<dbReference type="GO" id="GO:0000786">
    <property type="term" value="C:nucleosome"/>
    <property type="evidence" value="ECO:0007669"/>
    <property type="project" value="UniProtKB-KW"/>
</dbReference>
<accession>A0A9P9AR72</accession>
<dbReference type="SMART" id="SM00428">
    <property type="entry name" value="H3"/>
    <property type="match status" value="1"/>
</dbReference>
<evidence type="ECO:0000256" key="4">
    <source>
        <dbReference type="ARBA" id="ARBA00023269"/>
    </source>
</evidence>
<dbReference type="GO" id="GO:0030527">
    <property type="term" value="F:structural constituent of chromatin"/>
    <property type="evidence" value="ECO:0007669"/>
    <property type="project" value="InterPro"/>
</dbReference>
<dbReference type="InterPro" id="IPR000164">
    <property type="entry name" value="Histone_H3/CENP-A"/>
</dbReference>
<feature type="domain" description="Core Histone H2A/H2B/H3" evidence="6">
    <location>
        <begin position="33"/>
        <end position="108"/>
    </location>
</feature>
<dbReference type="OrthoDB" id="420022at2759"/>
<dbReference type="Pfam" id="PF00125">
    <property type="entry name" value="Histone"/>
    <property type="match status" value="1"/>
</dbReference>
<dbReference type="Gene3D" id="1.10.20.10">
    <property type="entry name" value="Histone, subunit A"/>
    <property type="match status" value="1"/>
</dbReference>
<reference evidence="7 8" key="1">
    <citation type="journal article" date="2021" name="Nat. Commun.">
        <title>Genetic determinants of endophytism in the Arabidopsis root mycobiome.</title>
        <authorList>
            <person name="Mesny F."/>
            <person name="Miyauchi S."/>
            <person name="Thiergart T."/>
            <person name="Pickel B."/>
            <person name="Atanasova L."/>
            <person name="Karlsson M."/>
            <person name="Huettel B."/>
            <person name="Barry K.W."/>
            <person name="Haridas S."/>
            <person name="Chen C."/>
            <person name="Bauer D."/>
            <person name="Andreopoulos W."/>
            <person name="Pangilinan J."/>
            <person name="LaButti K."/>
            <person name="Riley R."/>
            <person name="Lipzen A."/>
            <person name="Clum A."/>
            <person name="Drula E."/>
            <person name="Henrissat B."/>
            <person name="Kohler A."/>
            <person name="Grigoriev I.V."/>
            <person name="Martin F.M."/>
            <person name="Hacquard S."/>
        </authorList>
    </citation>
    <scope>NUCLEOTIDE SEQUENCE [LARGE SCALE GENOMIC DNA]</scope>
    <source>
        <strain evidence="7 8">MPI-CAGE-CH-0241</strain>
    </source>
</reference>
<gene>
    <name evidence="7" type="ORF">B0T10DRAFT_548157</name>
</gene>
<evidence type="ECO:0000313" key="7">
    <source>
        <dbReference type="EMBL" id="KAH6890651.1"/>
    </source>
</evidence>
<evidence type="ECO:0000256" key="5">
    <source>
        <dbReference type="SAM" id="MobiDB-lite"/>
    </source>
</evidence>
<evidence type="ECO:0000256" key="2">
    <source>
        <dbReference type="ARBA" id="ARBA00010343"/>
    </source>
</evidence>
<dbReference type="InterPro" id="IPR007125">
    <property type="entry name" value="H2A/H2B/H3"/>
</dbReference>